<dbReference type="Ensembl" id="ENSCMIT00000014035.1">
    <property type="protein sequence ID" value="ENSCMIP00000013733.1"/>
    <property type="gene ID" value="ENSCMIG00000006866.1"/>
</dbReference>
<evidence type="ECO:0000256" key="2">
    <source>
        <dbReference type="SAM" id="Phobius"/>
    </source>
</evidence>
<dbReference type="PANTHER" id="PTHR10166">
    <property type="entry name" value="VOLTAGE-DEPENDENT CALCIUM CHANNEL SUBUNIT ALPHA-2/DELTA-RELATED"/>
    <property type="match status" value="1"/>
</dbReference>
<dbReference type="Gene3D" id="3.30.450.20">
    <property type="entry name" value="PAS domain"/>
    <property type="match status" value="2"/>
</dbReference>
<reference evidence="4" key="3">
    <citation type="journal article" date="2014" name="Nature">
        <title>Elephant shark genome provides unique insights into gnathostome evolution.</title>
        <authorList>
            <consortium name="International Elephant Shark Genome Sequencing Consortium"/>
            <person name="Venkatesh B."/>
            <person name="Lee A.P."/>
            <person name="Ravi V."/>
            <person name="Maurya A.K."/>
            <person name="Lian M.M."/>
            <person name="Swann J.B."/>
            <person name="Ohta Y."/>
            <person name="Flajnik M.F."/>
            <person name="Sutoh Y."/>
            <person name="Kasahara M."/>
            <person name="Hoon S."/>
            <person name="Gangu V."/>
            <person name="Roy S.W."/>
            <person name="Irimia M."/>
            <person name="Korzh V."/>
            <person name="Kondrychyn I."/>
            <person name="Lim Z.W."/>
            <person name="Tay B.H."/>
            <person name="Tohari S."/>
            <person name="Kong K.W."/>
            <person name="Ho S."/>
            <person name="Lorente-Galdos B."/>
            <person name="Quilez J."/>
            <person name="Marques-Bonet T."/>
            <person name="Raney B.J."/>
            <person name="Ingham P.W."/>
            <person name="Tay A."/>
            <person name="Hillier L.W."/>
            <person name="Minx P."/>
            <person name="Boehm T."/>
            <person name="Wilson R.K."/>
            <person name="Brenner S."/>
            <person name="Warren W.C."/>
        </authorList>
    </citation>
    <scope>NUCLEOTIDE SEQUENCE [LARGE SCALE GENOMIC DNA]</scope>
</reference>
<dbReference type="SUPFAM" id="SSF103190">
    <property type="entry name" value="Sensory domain-like"/>
    <property type="match status" value="1"/>
</dbReference>
<keyword evidence="2" id="KW-0472">Membrane</keyword>
<keyword evidence="2" id="KW-1133">Transmembrane helix</keyword>
<reference evidence="3" key="5">
    <citation type="submission" date="2025-09" db="UniProtKB">
        <authorList>
            <consortium name="Ensembl"/>
        </authorList>
    </citation>
    <scope>IDENTIFICATION</scope>
</reference>
<name>A0A4W3HA23_CALMI</name>
<evidence type="ECO:0000313" key="4">
    <source>
        <dbReference type="Proteomes" id="UP000314986"/>
    </source>
</evidence>
<reference evidence="4" key="2">
    <citation type="journal article" date="2007" name="PLoS Biol.">
        <title>Survey sequencing and comparative analysis of the elephant shark (Callorhinchus milii) genome.</title>
        <authorList>
            <person name="Venkatesh B."/>
            <person name="Kirkness E.F."/>
            <person name="Loh Y.H."/>
            <person name="Halpern A.L."/>
            <person name="Lee A.P."/>
            <person name="Johnson J."/>
            <person name="Dandona N."/>
            <person name="Viswanathan L.D."/>
            <person name="Tay A."/>
            <person name="Venter J.C."/>
            <person name="Strausberg R.L."/>
            <person name="Brenner S."/>
        </authorList>
    </citation>
    <scope>NUCLEOTIDE SEQUENCE [LARGE SCALE GENOMIC DNA]</scope>
</reference>
<reference evidence="3" key="4">
    <citation type="submission" date="2025-08" db="UniProtKB">
        <authorList>
            <consortium name="Ensembl"/>
        </authorList>
    </citation>
    <scope>IDENTIFICATION</scope>
</reference>
<dbReference type="InterPro" id="IPR029151">
    <property type="entry name" value="Sensor-like_sf"/>
</dbReference>
<dbReference type="PANTHER" id="PTHR10166:SF68">
    <property type="entry name" value="VWFA AND CACHE DOMAIN-CONTAINING PROTEIN 1"/>
    <property type="match status" value="1"/>
</dbReference>
<organism evidence="3 4">
    <name type="scientific">Callorhinchus milii</name>
    <name type="common">Ghost shark</name>
    <dbReference type="NCBI Taxonomy" id="7868"/>
    <lineage>
        <taxon>Eukaryota</taxon>
        <taxon>Metazoa</taxon>
        <taxon>Chordata</taxon>
        <taxon>Craniata</taxon>
        <taxon>Vertebrata</taxon>
        <taxon>Chondrichthyes</taxon>
        <taxon>Holocephali</taxon>
        <taxon>Chimaeriformes</taxon>
        <taxon>Callorhinchidae</taxon>
        <taxon>Callorhinchus</taxon>
    </lineage>
</organism>
<keyword evidence="2" id="KW-0812">Transmembrane</keyword>
<feature type="compositionally biased region" description="Polar residues" evidence="1">
    <location>
        <begin position="646"/>
        <end position="665"/>
    </location>
</feature>
<dbReference type="GO" id="GO:0005245">
    <property type="term" value="F:voltage-gated calcium channel activity"/>
    <property type="evidence" value="ECO:0007669"/>
    <property type="project" value="TreeGrafter"/>
</dbReference>
<keyword evidence="4" id="KW-1185">Reference proteome</keyword>
<evidence type="ECO:0000313" key="3">
    <source>
        <dbReference type="Ensembl" id="ENSCMIP00000013733.1"/>
    </source>
</evidence>
<reference evidence="4" key="1">
    <citation type="journal article" date="2006" name="Science">
        <title>Ancient noncoding elements conserved in the human genome.</title>
        <authorList>
            <person name="Venkatesh B."/>
            <person name="Kirkness E.F."/>
            <person name="Loh Y.H."/>
            <person name="Halpern A.L."/>
            <person name="Lee A.P."/>
            <person name="Johnson J."/>
            <person name="Dandona N."/>
            <person name="Viswanathan L.D."/>
            <person name="Tay A."/>
            <person name="Venter J.C."/>
            <person name="Strausberg R.L."/>
            <person name="Brenner S."/>
        </authorList>
    </citation>
    <scope>NUCLEOTIDE SEQUENCE [LARGE SCALE GENOMIC DNA]</scope>
</reference>
<feature type="transmembrane region" description="Helical" evidence="2">
    <location>
        <begin position="546"/>
        <end position="567"/>
    </location>
</feature>
<accession>A0A4W3HA23</accession>
<evidence type="ECO:0000256" key="1">
    <source>
        <dbReference type="SAM" id="MobiDB-lite"/>
    </source>
</evidence>
<dbReference type="GO" id="GO:0005891">
    <property type="term" value="C:voltage-gated calcium channel complex"/>
    <property type="evidence" value="ECO:0007669"/>
    <property type="project" value="TreeGrafter"/>
</dbReference>
<dbReference type="FunFam" id="3.30.450.20:FF:000024">
    <property type="entry name" value="VWFA and cache domain-containing protein 1"/>
    <property type="match status" value="1"/>
</dbReference>
<dbReference type="Proteomes" id="UP000314986">
    <property type="component" value="Unassembled WGS sequence"/>
</dbReference>
<dbReference type="InterPro" id="IPR051173">
    <property type="entry name" value="Ca_channel_alpha-2/delta"/>
</dbReference>
<proteinExistence type="predicted"/>
<protein>
    <submittedName>
        <fullName evidence="3">Cache domain containing 1</fullName>
    </submittedName>
</protein>
<dbReference type="AlphaFoldDB" id="A0A4W3HA23"/>
<dbReference type="GeneTree" id="ENSGT00940000157568"/>
<dbReference type="FunFam" id="3.30.450.20:FF:000029">
    <property type="entry name" value="VWFA and cache domain-containing protein 1"/>
    <property type="match status" value="1"/>
</dbReference>
<sequence>MTVSKPCYFGNMLLGIVGVDVNLAYILEDVTYYQDSSASYTFLIDNKGYTLMHPSLTRPYLLTEPPLHTDIIHYENIPWFQPVRHNILSLPLGSQIIMVPVNSSLSWHINRLRDTRPLTYTVSYAWKLVGTPSPVVGGLLALTLLGKLSGYCVTKLLYHRSSVRSEVMATSHVTDEWISQMEVSELNSYIVRRYIATPNGVLRIYPGSLMDKAFDATRRQWYLHAMANPALITFTGPYLDVGGAGYVVTLSHTIHSSSSLSAPGHAVAVMGIDFTLRYFYKVLLDLLPVCNQDGGNKIRCFIMEDKGYLLAHPTLIDPKGHAPVEQQHITHKEPLVANDILNHPNFVKKNLCNSFSDRTVQRFYKFNTSIVGDLTNLVHGSHCSRYRLIRIPGTNTFLGLVNETCDALAFCACSMVDRLCLNCHRMEQNECECPCECPLEVNECTGNLTNGNPLSLFLPLSVSLSLSPSLPLPVSPFRRGRECIGLLDCEWCMVESDGKTHLDEAYCASQKECFGGIVGANSPYMDDMLALGDEVIALNMIKSAPVGPVAGGIMGCIMVLVLAVYAYRHQIHRRSHQHMSPLAAQEMSVRMSNLENERDERDEDSHEDRGIISNTRFIAAVIDRHAHSPERRRRYWGRSGTESDHGYSTMSPQEDSENPPCNNDPLSAGVDVGNHEEEGELEAPPQTTALLSHKPGPYRLHQHQHQHQLQLHHLQAAVTVHTVDAEC</sequence>
<feature type="region of interest" description="Disordered" evidence="1">
    <location>
        <begin position="629"/>
        <end position="684"/>
    </location>
</feature>